<accession>R4G011</accession>
<feature type="transmembrane region" description="Helical" evidence="1">
    <location>
        <begin position="12"/>
        <end position="37"/>
    </location>
</feature>
<comment type="caution">
    <text evidence="2">The sequence shown here is derived from an EMBL/GenBank/DDBJ whole genome shotgun (WGS) entry which is preliminary data.</text>
</comment>
<dbReference type="InterPro" id="IPR031616">
    <property type="entry name" value="BsrE-like"/>
</dbReference>
<keyword evidence="1" id="KW-0812">Transmembrane</keyword>
<evidence type="ECO:0008006" key="4">
    <source>
        <dbReference type="Google" id="ProtNLM"/>
    </source>
</evidence>
<organism evidence="2 3">
    <name type="scientific">Anoxybacillus flavithermus NBRC 109594</name>
    <dbReference type="NCBI Taxonomy" id="1315967"/>
    <lineage>
        <taxon>Bacteria</taxon>
        <taxon>Bacillati</taxon>
        <taxon>Bacillota</taxon>
        <taxon>Bacilli</taxon>
        <taxon>Bacillales</taxon>
        <taxon>Anoxybacillaceae</taxon>
        <taxon>Anoxybacillus</taxon>
    </lineage>
</organism>
<name>R4G011_9BACL</name>
<keyword evidence="1" id="KW-0472">Membrane</keyword>
<evidence type="ECO:0000256" key="1">
    <source>
        <dbReference type="SAM" id="Phobius"/>
    </source>
</evidence>
<gene>
    <name evidence="2" type="ORF">KN10_1049</name>
</gene>
<dbReference type="AlphaFoldDB" id="R4G011"/>
<sequence>MKGGGNMTTYEALSLIAQFSLVFIGMLTLTVTIVVYINKKK</sequence>
<reference evidence="3" key="1">
    <citation type="journal article" date="2013" name="Genome">
        <title>Draft Genome Sequence of a Thermophilic Member of the Bacillaceae, Anoxybacillus flavithermus Strain Kn10, Isolated from the Kan-nawa Hot Spring in Japan.</title>
        <authorList>
            <person name="Matsutani M."/>
            <person name="Shirakihara Y."/>
            <person name="Imada K."/>
            <person name="Yakushi T."/>
            <person name="Matsushita K."/>
        </authorList>
    </citation>
    <scope>NUCLEOTIDE SEQUENCE [LARGE SCALE GENOMIC DNA]</scope>
    <source>
        <strain evidence="3">NBRC 109594</strain>
    </source>
</reference>
<proteinExistence type="predicted"/>
<evidence type="ECO:0000313" key="3">
    <source>
        <dbReference type="Proteomes" id="UP000013057"/>
    </source>
</evidence>
<dbReference type="Proteomes" id="UP000013057">
    <property type="component" value="Unassembled WGS sequence"/>
</dbReference>
<evidence type="ECO:0000313" key="2">
    <source>
        <dbReference type="EMBL" id="GAC90613.1"/>
    </source>
</evidence>
<keyword evidence="1" id="KW-1133">Transmembrane helix</keyword>
<protein>
    <recommendedName>
        <fullName evidence="4">Holin-like toxin</fullName>
    </recommendedName>
</protein>
<dbReference type="EMBL" id="BARH01000007">
    <property type="protein sequence ID" value="GAC90613.1"/>
    <property type="molecule type" value="Genomic_DNA"/>
</dbReference>
<dbReference type="Pfam" id="PF16935">
    <property type="entry name" value="Hol_Tox"/>
    <property type="match status" value="1"/>
</dbReference>